<evidence type="ECO:0008006" key="4">
    <source>
        <dbReference type="Google" id="ProtNLM"/>
    </source>
</evidence>
<sequence>MRAALCLCSRWLPLSSDYSHYGRTRVRDTRRRALRSSPPCLSFPPQAGDREREEEIERKIGRKLARRGEERARENKVVKYAVHQVWCAESSLSFFLVLLFFFLPLFSRGLFSPLPHLRREEEFIKSPTRQNGAPMVNGGRGGRFLSRFAYVDCAGAI</sequence>
<gene>
    <name evidence="2" type="ORF">NPIL_74381</name>
</gene>
<evidence type="ECO:0000313" key="3">
    <source>
        <dbReference type="Proteomes" id="UP000887013"/>
    </source>
</evidence>
<comment type="caution">
    <text evidence="2">The sequence shown here is derived from an EMBL/GenBank/DDBJ whole genome shotgun (WGS) entry which is preliminary data.</text>
</comment>
<dbReference type="Proteomes" id="UP000887013">
    <property type="component" value="Unassembled WGS sequence"/>
</dbReference>
<evidence type="ECO:0000313" key="2">
    <source>
        <dbReference type="EMBL" id="GFT83905.1"/>
    </source>
</evidence>
<feature type="transmembrane region" description="Helical" evidence="1">
    <location>
        <begin position="92"/>
        <end position="111"/>
    </location>
</feature>
<keyword evidence="1" id="KW-0472">Membrane</keyword>
<proteinExistence type="predicted"/>
<accession>A0A8X6PUH8</accession>
<reference evidence="2" key="1">
    <citation type="submission" date="2020-08" db="EMBL/GenBank/DDBJ databases">
        <title>Multicomponent nature underlies the extraordinary mechanical properties of spider dragline silk.</title>
        <authorList>
            <person name="Kono N."/>
            <person name="Nakamura H."/>
            <person name="Mori M."/>
            <person name="Yoshida Y."/>
            <person name="Ohtoshi R."/>
            <person name="Malay A.D."/>
            <person name="Moran D.A.P."/>
            <person name="Tomita M."/>
            <person name="Numata K."/>
            <person name="Arakawa K."/>
        </authorList>
    </citation>
    <scope>NUCLEOTIDE SEQUENCE</scope>
</reference>
<organism evidence="2 3">
    <name type="scientific">Nephila pilipes</name>
    <name type="common">Giant wood spider</name>
    <name type="synonym">Nephila maculata</name>
    <dbReference type="NCBI Taxonomy" id="299642"/>
    <lineage>
        <taxon>Eukaryota</taxon>
        <taxon>Metazoa</taxon>
        <taxon>Ecdysozoa</taxon>
        <taxon>Arthropoda</taxon>
        <taxon>Chelicerata</taxon>
        <taxon>Arachnida</taxon>
        <taxon>Araneae</taxon>
        <taxon>Araneomorphae</taxon>
        <taxon>Entelegynae</taxon>
        <taxon>Araneoidea</taxon>
        <taxon>Nephilidae</taxon>
        <taxon>Nephila</taxon>
    </lineage>
</organism>
<name>A0A8X6PUH8_NEPPI</name>
<evidence type="ECO:0000256" key="1">
    <source>
        <dbReference type="SAM" id="Phobius"/>
    </source>
</evidence>
<keyword evidence="1" id="KW-0812">Transmembrane</keyword>
<dbReference type="EMBL" id="BMAW01023678">
    <property type="protein sequence ID" value="GFT83905.1"/>
    <property type="molecule type" value="Genomic_DNA"/>
</dbReference>
<dbReference type="AlphaFoldDB" id="A0A8X6PUH8"/>
<keyword evidence="3" id="KW-1185">Reference proteome</keyword>
<protein>
    <recommendedName>
        <fullName evidence="4">Transmembrane protein</fullName>
    </recommendedName>
</protein>
<keyword evidence="1" id="KW-1133">Transmembrane helix</keyword>